<dbReference type="PROSITE" id="PS00041">
    <property type="entry name" value="HTH_ARAC_FAMILY_1"/>
    <property type="match status" value="1"/>
</dbReference>
<gene>
    <name evidence="5" type="ORF">OH806_03350</name>
</gene>
<proteinExistence type="predicted"/>
<name>A0ABT3HKV9_9FLAO</name>
<dbReference type="SUPFAM" id="SSF46689">
    <property type="entry name" value="Homeodomain-like"/>
    <property type="match status" value="2"/>
</dbReference>
<dbReference type="InterPro" id="IPR018062">
    <property type="entry name" value="HTH_AraC-typ_CS"/>
</dbReference>
<evidence type="ECO:0000256" key="1">
    <source>
        <dbReference type="ARBA" id="ARBA00023015"/>
    </source>
</evidence>
<dbReference type="PANTHER" id="PTHR47893:SF1">
    <property type="entry name" value="REGULATORY PROTEIN PCHR"/>
    <property type="match status" value="1"/>
</dbReference>
<dbReference type="RefSeq" id="WP_264742247.1">
    <property type="nucleotide sequence ID" value="NZ_JAPDHV010000001.1"/>
</dbReference>
<dbReference type="Gene3D" id="1.10.10.60">
    <property type="entry name" value="Homeodomain-like"/>
    <property type="match status" value="2"/>
</dbReference>
<organism evidence="5 6">
    <name type="scientific">Chryseobacterium oryctis</name>
    <dbReference type="NCBI Taxonomy" id="2952618"/>
    <lineage>
        <taxon>Bacteria</taxon>
        <taxon>Pseudomonadati</taxon>
        <taxon>Bacteroidota</taxon>
        <taxon>Flavobacteriia</taxon>
        <taxon>Flavobacteriales</taxon>
        <taxon>Weeksellaceae</taxon>
        <taxon>Chryseobacterium group</taxon>
        <taxon>Chryseobacterium</taxon>
    </lineage>
</organism>
<dbReference type="PANTHER" id="PTHR47893">
    <property type="entry name" value="REGULATORY PROTEIN PCHR"/>
    <property type="match status" value="1"/>
</dbReference>
<keyword evidence="1" id="KW-0805">Transcription regulation</keyword>
<dbReference type="InterPro" id="IPR009057">
    <property type="entry name" value="Homeodomain-like_sf"/>
</dbReference>
<evidence type="ECO:0000259" key="4">
    <source>
        <dbReference type="PROSITE" id="PS01124"/>
    </source>
</evidence>
<dbReference type="InterPro" id="IPR053142">
    <property type="entry name" value="PchR_regulatory_protein"/>
</dbReference>
<accession>A0ABT3HKV9</accession>
<evidence type="ECO:0000256" key="2">
    <source>
        <dbReference type="ARBA" id="ARBA00023125"/>
    </source>
</evidence>
<keyword evidence="2" id="KW-0238">DNA-binding</keyword>
<evidence type="ECO:0000313" key="6">
    <source>
        <dbReference type="Proteomes" id="UP001163719"/>
    </source>
</evidence>
<dbReference type="InterPro" id="IPR018060">
    <property type="entry name" value="HTH_AraC"/>
</dbReference>
<dbReference type="PROSITE" id="PS01124">
    <property type="entry name" value="HTH_ARAC_FAMILY_2"/>
    <property type="match status" value="1"/>
</dbReference>
<keyword evidence="6" id="KW-1185">Reference proteome</keyword>
<dbReference type="SMART" id="SM00342">
    <property type="entry name" value="HTH_ARAC"/>
    <property type="match status" value="1"/>
</dbReference>
<feature type="domain" description="HTH araC/xylS-type" evidence="4">
    <location>
        <begin position="224"/>
        <end position="320"/>
    </location>
</feature>
<evidence type="ECO:0000256" key="3">
    <source>
        <dbReference type="ARBA" id="ARBA00023163"/>
    </source>
</evidence>
<evidence type="ECO:0000313" key="5">
    <source>
        <dbReference type="EMBL" id="MCW3160300.1"/>
    </source>
</evidence>
<sequence>MTYRMNADDLINIINSKQEQNQYVEKNIDFELGNNRFIIEEELINSEIKISKNLYYINDDELILNCKENQEILELHFNLSLNGIGYKNHFLDSEKVSSMTGNLIHIGATDEKSDIYFEKKSEYKTFDIHFSKNVFLKYYGENKKLDNFIKHISDGKSLGYTNNEIYITPPILCAIQDINSCQYQGLTRKIYIESKIYEILAHTLENHSNEKQPKISNRDKEIVHLAASLINENIKKPLTIEEISKRVGINQTKLKKLFKEIFGCTIFTYLQTIRMNNAKTYITDSELTIDEISQLSGYTSISNFSAAFKKHFGFSPSKLK</sequence>
<dbReference type="Pfam" id="PF12833">
    <property type="entry name" value="HTH_18"/>
    <property type="match status" value="1"/>
</dbReference>
<dbReference type="EMBL" id="JAPDHV010000001">
    <property type="protein sequence ID" value="MCW3160300.1"/>
    <property type="molecule type" value="Genomic_DNA"/>
</dbReference>
<comment type="caution">
    <text evidence="5">The sequence shown here is derived from an EMBL/GenBank/DDBJ whole genome shotgun (WGS) entry which is preliminary data.</text>
</comment>
<protein>
    <submittedName>
        <fullName evidence="5">AraC family transcriptional regulator</fullName>
    </submittedName>
</protein>
<reference evidence="5" key="1">
    <citation type="submission" date="2022-10" db="EMBL/GenBank/DDBJ databases">
        <title>Chryseobacterium babae sp. nov. isolated from the gut of the beetle Oryctes rhinoceros, and Chryseobacterium kimseyorum sp. nov., isolated from a stick insect rearing cage.</title>
        <authorList>
            <person name="Shelomi M."/>
            <person name="Han C.-J."/>
            <person name="Chen W.-M."/>
            <person name="Chen H.-K."/>
            <person name="Liaw S.-J."/>
            <person name="Muhle E."/>
            <person name="Clermont D."/>
        </authorList>
    </citation>
    <scope>NUCLEOTIDE SEQUENCE</scope>
    <source>
        <strain evidence="5">WLa1L2M3</strain>
    </source>
</reference>
<dbReference type="InterPro" id="IPR020449">
    <property type="entry name" value="Tscrpt_reg_AraC-type_HTH"/>
</dbReference>
<keyword evidence="3" id="KW-0804">Transcription</keyword>
<dbReference type="Proteomes" id="UP001163719">
    <property type="component" value="Unassembled WGS sequence"/>
</dbReference>
<dbReference type="PRINTS" id="PR00032">
    <property type="entry name" value="HTHARAC"/>
</dbReference>